<dbReference type="GO" id="GO:0004825">
    <property type="term" value="F:methionine-tRNA ligase activity"/>
    <property type="evidence" value="ECO:0007669"/>
    <property type="project" value="UniProtKB-EC"/>
</dbReference>
<evidence type="ECO:0000256" key="4">
    <source>
        <dbReference type="ARBA" id="ARBA00022741"/>
    </source>
</evidence>
<dbReference type="GO" id="GO:0005829">
    <property type="term" value="C:cytosol"/>
    <property type="evidence" value="ECO:0007669"/>
    <property type="project" value="TreeGrafter"/>
</dbReference>
<keyword evidence="11" id="KW-1185">Reference proteome</keyword>
<reference evidence="10 11" key="1">
    <citation type="submission" date="2013-01" db="EMBL/GenBank/DDBJ databases">
        <title>The Genome Sequence of Clostridium colicanis 209318.</title>
        <authorList>
            <consortium name="The Broad Institute Genome Sequencing Platform"/>
            <person name="Earl A."/>
            <person name="Ward D."/>
            <person name="Feldgarden M."/>
            <person name="Gevers D."/>
            <person name="Courvalin P."/>
            <person name="Lambert T."/>
            <person name="Walker B."/>
            <person name="Young S.K."/>
            <person name="Zeng Q."/>
            <person name="Gargeya S."/>
            <person name="Fitzgerald M."/>
            <person name="Haas B."/>
            <person name="Abouelleil A."/>
            <person name="Alvarado L."/>
            <person name="Arachchi H.M."/>
            <person name="Berlin A.M."/>
            <person name="Chapman S.B."/>
            <person name="Dewar J."/>
            <person name="Goldberg J."/>
            <person name="Griggs A."/>
            <person name="Gujja S."/>
            <person name="Hansen M."/>
            <person name="Howarth C."/>
            <person name="Imamovic A."/>
            <person name="Larimer J."/>
            <person name="McCowan C."/>
            <person name="Murphy C."/>
            <person name="Neiman D."/>
            <person name="Pearson M."/>
            <person name="Priest M."/>
            <person name="Roberts A."/>
            <person name="Saif S."/>
            <person name="Shea T."/>
            <person name="Sisk P."/>
            <person name="Sykes S."/>
            <person name="Wortman J."/>
            <person name="Nusbaum C."/>
            <person name="Birren B."/>
        </authorList>
    </citation>
    <scope>NUCLEOTIDE SEQUENCE [LARGE SCALE GENOMIC DNA]</scope>
    <source>
        <strain evidence="10 11">209318</strain>
    </source>
</reference>
<proteinExistence type="inferred from homology"/>
<protein>
    <recommendedName>
        <fullName evidence="2">methionine--tRNA ligase</fullName>
        <ecNumber evidence="2">6.1.1.10</ecNumber>
    </recommendedName>
</protein>
<feature type="domain" description="Methionyl/Leucyl tRNA synthetase" evidence="9">
    <location>
        <begin position="121"/>
        <end position="324"/>
    </location>
</feature>
<dbReference type="Gene3D" id="3.40.50.620">
    <property type="entry name" value="HUPs"/>
    <property type="match status" value="2"/>
</dbReference>
<dbReference type="EMBL" id="AGYT01000014">
    <property type="protein sequence ID" value="ENZ00400.1"/>
    <property type="molecule type" value="Genomic_DNA"/>
</dbReference>
<keyword evidence="3 8" id="KW-0436">Ligase</keyword>
<dbReference type="RefSeq" id="WP_002599027.1">
    <property type="nucleotide sequence ID" value="NZ_KB850956.1"/>
</dbReference>
<feature type="domain" description="Methionyl/Leucyl tRNA synthetase" evidence="9">
    <location>
        <begin position="4"/>
        <end position="118"/>
    </location>
</feature>
<comment type="caution">
    <text evidence="10">The sequence shown here is derived from an EMBL/GenBank/DDBJ whole genome shotgun (WGS) entry which is preliminary data.</text>
</comment>
<dbReference type="eggNOG" id="COG0143">
    <property type="taxonomic scope" value="Bacteria"/>
</dbReference>
<dbReference type="PANTHER" id="PTHR45765">
    <property type="entry name" value="METHIONINE--TRNA LIGASE"/>
    <property type="match status" value="1"/>
</dbReference>
<evidence type="ECO:0000256" key="2">
    <source>
        <dbReference type="ARBA" id="ARBA00012838"/>
    </source>
</evidence>
<evidence type="ECO:0000256" key="5">
    <source>
        <dbReference type="ARBA" id="ARBA00022840"/>
    </source>
</evidence>
<comment type="similarity">
    <text evidence="1">Belongs to the class-I aminoacyl-tRNA synthetase family. MetG type 1 subfamily.</text>
</comment>
<accession>N9WC01</accession>
<dbReference type="GO" id="GO:0006431">
    <property type="term" value="P:methionyl-tRNA aminoacylation"/>
    <property type="evidence" value="ECO:0007669"/>
    <property type="project" value="InterPro"/>
</dbReference>
<sequence length="469" mass="55325">MRIVIGNAWPYTNGKLHLGRIVVLLPGDIIARYHRKKGDKVIFVSGSDTHGNLVLEKANEEGLEPLEIIDKYHKEFKKCFNSLDFSFDLFSNTDSKNHKEWVKDKILELYNKGYIYEDCTDNDKNLMFRLSSLNDEVESIFKNGEYWRENAKKITEKYISEGLRDKSVTKDITFGVDVPLDGYEDKKIFVWIEALMGYLTATQECIDDKEETLEDYFNSEDSRVYLVHGKDNIPFHSIIFTGILSALGYKNVKLRIFSSNHLKLEGKNFSTIKNWALWINDVLERYSVDLIRYYLITNSPEKSDSDFRFRNFINANNYELVEILERFYINTISLYKKGKCNIYKNKYEKDKIINYYEEIGKKIERGELKNALKNIISLVKEFNEERNYSIIKLINIANLLEPFIPTFSEKIKKLFEIKESGWNFIHVENIPDKLEYIETFKTLDKNLANEEIRLLKIKKNKVKNLEYLQ</sequence>
<evidence type="ECO:0000256" key="3">
    <source>
        <dbReference type="ARBA" id="ARBA00022598"/>
    </source>
</evidence>
<dbReference type="Pfam" id="PF09334">
    <property type="entry name" value="tRNA-synt_1g"/>
    <property type="match status" value="2"/>
</dbReference>
<dbReference type="AlphaFoldDB" id="N9WC01"/>
<dbReference type="PRINTS" id="PR01041">
    <property type="entry name" value="TRNASYNTHMET"/>
</dbReference>
<dbReference type="HOGENOM" id="CLU_009710_1_2_9"/>
<dbReference type="InterPro" id="IPR015413">
    <property type="entry name" value="Methionyl/Leucyl_tRNA_Synth"/>
</dbReference>
<keyword evidence="7 8" id="KW-0030">Aminoacyl-tRNA synthetase</keyword>
<dbReference type="PATRIC" id="fig|999411.4.peg.2508"/>
<keyword evidence="4 8" id="KW-0547">Nucleotide-binding</keyword>
<evidence type="ECO:0000256" key="1">
    <source>
        <dbReference type="ARBA" id="ARBA00008258"/>
    </source>
</evidence>
<name>N9WC01_9CLOT</name>
<evidence type="ECO:0000256" key="7">
    <source>
        <dbReference type="ARBA" id="ARBA00023146"/>
    </source>
</evidence>
<dbReference type="SUPFAM" id="SSF47323">
    <property type="entry name" value="Anticodon-binding domain of a subclass of class I aminoacyl-tRNA synthetases"/>
    <property type="match status" value="1"/>
</dbReference>
<dbReference type="InterPro" id="IPR009080">
    <property type="entry name" value="tRNAsynth_Ia_anticodon-bd"/>
</dbReference>
<evidence type="ECO:0000256" key="8">
    <source>
        <dbReference type="RuleBase" id="RU363039"/>
    </source>
</evidence>
<dbReference type="InterPro" id="IPR023458">
    <property type="entry name" value="Met-tRNA_ligase_1"/>
</dbReference>
<dbReference type="SUPFAM" id="SSF52374">
    <property type="entry name" value="Nucleotidylyl transferase"/>
    <property type="match status" value="1"/>
</dbReference>
<organism evidence="10 11">
    <name type="scientific">Clostridium thermobutyricum</name>
    <dbReference type="NCBI Taxonomy" id="29372"/>
    <lineage>
        <taxon>Bacteria</taxon>
        <taxon>Bacillati</taxon>
        <taxon>Bacillota</taxon>
        <taxon>Clostridia</taxon>
        <taxon>Eubacteriales</taxon>
        <taxon>Clostridiaceae</taxon>
        <taxon>Clostridium</taxon>
    </lineage>
</organism>
<evidence type="ECO:0000259" key="9">
    <source>
        <dbReference type="Pfam" id="PF09334"/>
    </source>
</evidence>
<dbReference type="GO" id="GO:0005524">
    <property type="term" value="F:ATP binding"/>
    <property type="evidence" value="ECO:0007669"/>
    <property type="project" value="UniProtKB-KW"/>
</dbReference>
<dbReference type="EC" id="6.1.1.10" evidence="2"/>
<evidence type="ECO:0000313" key="10">
    <source>
        <dbReference type="EMBL" id="ENZ00400.1"/>
    </source>
</evidence>
<dbReference type="Proteomes" id="UP000013097">
    <property type="component" value="Unassembled WGS sequence"/>
</dbReference>
<keyword evidence="6 8" id="KW-0648">Protein biosynthesis</keyword>
<evidence type="ECO:0000256" key="6">
    <source>
        <dbReference type="ARBA" id="ARBA00022917"/>
    </source>
</evidence>
<dbReference type="PANTHER" id="PTHR45765:SF1">
    <property type="entry name" value="METHIONINE--TRNA LIGASE, CYTOPLASMIC"/>
    <property type="match status" value="1"/>
</dbReference>
<evidence type="ECO:0000313" key="11">
    <source>
        <dbReference type="Proteomes" id="UP000013097"/>
    </source>
</evidence>
<dbReference type="InterPro" id="IPR014729">
    <property type="entry name" value="Rossmann-like_a/b/a_fold"/>
</dbReference>
<keyword evidence="5 8" id="KW-0067">ATP-binding</keyword>
<gene>
    <name evidence="10" type="ORF">HMPREF1092_02566</name>
</gene>
<dbReference type="InterPro" id="IPR033911">
    <property type="entry name" value="MetRS_core"/>
</dbReference>